<evidence type="ECO:0000313" key="4">
    <source>
        <dbReference type="Proteomes" id="UP000033689"/>
    </source>
</evidence>
<evidence type="ECO:0000313" key="3">
    <source>
        <dbReference type="EMBL" id="KJV91830.1"/>
    </source>
</evidence>
<organism evidence="3 4">
    <name type="scientific">Rickettsia bellii str. RML Mogi</name>
    <dbReference type="NCBI Taxonomy" id="1359194"/>
    <lineage>
        <taxon>Bacteria</taxon>
        <taxon>Pseudomonadati</taxon>
        <taxon>Pseudomonadota</taxon>
        <taxon>Alphaproteobacteria</taxon>
        <taxon>Rickettsiales</taxon>
        <taxon>Rickettsiaceae</taxon>
        <taxon>Rickettsieae</taxon>
        <taxon>Rickettsia</taxon>
        <taxon>belli group</taxon>
    </lineage>
</organism>
<accession>A0A0F3QGX6</accession>
<protein>
    <submittedName>
        <fullName evidence="3">GTA TIM-barrel-like domain protein</fullName>
    </submittedName>
</protein>
<evidence type="ECO:0000259" key="2">
    <source>
        <dbReference type="Pfam" id="PF13550"/>
    </source>
</evidence>
<evidence type="ECO:0000259" key="1">
    <source>
        <dbReference type="Pfam" id="PF13547"/>
    </source>
</evidence>
<dbReference type="EMBL" id="LAOJ01000001">
    <property type="protein sequence ID" value="KJV91830.1"/>
    <property type="molecule type" value="Genomic_DNA"/>
</dbReference>
<dbReference type="STRING" id="33990.A3306_05760"/>
<dbReference type="RefSeq" id="WP_045799619.1">
    <property type="nucleotide sequence ID" value="NZ_LAOJ01000001.1"/>
</dbReference>
<dbReference type="Pfam" id="PF13547">
    <property type="entry name" value="GTA_TIM"/>
    <property type="match status" value="1"/>
</dbReference>
<dbReference type="Proteomes" id="UP000033689">
    <property type="component" value="Unassembled WGS sequence"/>
</dbReference>
<comment type="caution">
    <text evidence="3">The sequence shown here is derived from an EMBL/GenBank/DDBJ whole genome shotgun (WGS) entry which is preliminary data.</text>
</comment>
<dbReference type="InterPro" id="IPR025195">
    <property type="entry name" value="GTA_TIM_dom"/>
</dbReference>
<dbReference type="Gene3D" id="3.20.20.80">
    <property type="entry name" value="Glycosidases"/>
    <property type="match status" value="1"/>
</dbReference>
<reference evidence="3 4" key="1">
    <citation type="submission" date="2015-02" db="EMBL/GenBank/DDBJ databases">
        <title>Genome Sequencing of Rickettsiales.</title>
        <authorList>
            <person name="Daugherty S.C."/>
            <person name="Su Q."/>
            <person name="Abolude K."/>
            <person name="Beier-Sexton M."/>
            <person name="Carlyon J.A."/>
            <person name="Carter R."/>
            <person name="Day N.P."/>
            <person name="Dumler S.J."/>
            <person name="Dyachenko V."/>
            <person name="Godinez A."/>
            <person name="Kurtti T.J."/>
            <person name="Lichay M."/>
            <person name="Mullins K.E."/>
            <person name="Ott S."/>
            <person name="Pappas-Brown V."/>
            <person name="Paris D.H."/>
            <person name="Patel P."/>
            <person name="Richards A.L."/>
            <person name="Sadzewicz L."/>
            <person name="Sears K."/>
            <person name="Seidman D."/>
            <person name="Sengamalay N."/>
            <person name="Stenos J."/>
            <person name="Tallon L.J."/>
            <person name="Vincent G."/>
            <person name="Fraser C.M."/>
            <person name="Munderloh U."/>
            <person name="Dunning-Hotopp J.C."/>
        </authorList>
    </citation>
    <scope>NUCLEOTIDE SEQUENCE [LARGE SCALE GENOMIC DNA]</scope>
    <source>
        <strain evidence="3 4">RML Mogi</strain>
    </source>
</reference>
<sequence>MIPWSGEFVYDTEIQYKTQESFFGGVVNHEAINTHNHYNIADSVYSLNQLQTTCPNIKWVAPVVSWFGDNLDINYCSIKPAIEFNDPLTTYSSTWQVGRYNRENAKIISKDEYESPNYGGSVNDASLVRYLKELKKRNLKIMFYPMFFMDLPGKPWRGHVSGSAEAVSNFFHKTDGYNNFILHYAHLVKDYADAFIIGSELIGITSIRDSANNFPAINELCNLARLVKEIVGNKVQVTYAADWSEYHHTSGGWYNLDPLFASSYIDFVGIDAYFPLTSSLSSRITKEDIIKGCHSGEGYDYYLDGSGNKQALSAAYAWKNVAYWWENHHYNPDGNKTAWQPKMKKIWFTEFGFPSIDKASNQPNVFFDPKCTDGGAPKYSSAGTDFLAQRIAIKGFIEYWQAQEYIEEMFLWTEIVDGFILNKVLSAVDVINSLRIFYFFDIITNECEKIKFLKRGSGKLDYINEKTLIKLSDNSYIKQTEIPEENIISKLNINFIDRFNNYDDCYAYINNETISNSPELNVKIPIILSLSEIENIGRLILKNASIESKVIKFLMPTIFHEFKPGDFLILHYKKSKYQIRIINMKLSALTSYITGVIDNFSSYYLPAANILSGFEKSSNVETKCVILDLPFNIVENNDQPYLAVYLQSNINEPLYVSIDGSNYAKIANLTKQTFIGSVANFTSDSIIINCKNFEELVINDWNLAAFGQEIIKFKKWEKLDTNTYQISEMIRGEFMTQEFISTHQTNENFILLEKNFNIIPVASKLKDVNIYFKVGNLSPVEINFQNKANL</sequence>
<dbReference type="PATRIC" id="fig|1359194.3.peg.456"/>
<dbReference type="SUPFAM" id="SSF51445">
    <property type="entry name" value="(Trans)glycosidases"/>
    <property type="match status" value="1"/>
</dbReference>
<dbReference type="Pfam" id="PF13550">
    <property type="entry name" value="Phage-tail_3"/>
    <property type="match status" value="1"/>
</dbReference>
<gene>
    <name evidence="3" type="ORF">RBEMOGI_0442</name>
</gene>
<proteinExistence type="predicted"/>
<name>A0A0F3QGX6_RICBE</name>
<feature type="domain" description="Tip attachment protein J" evidence="2">
    <location>
        <begin position="426"/>
        <end position="583"/>
    </location>
</feature>
<dbReference type="AlphaFoldDB" id="A0A0F3QGX6"/>
<dbReference type="InterPro" id="IPR017853">
    <property type="entry name" value="GH"/>
</dbReference>
<dbReference type="CDD" id="cd19607">
    <property type="entry name" value="GTA_TIM-barrel-like"/>
    <property type="match status" value="1"/>
</dbReference>
<feature type="domain" description="GTA TIM-barrel-like" evidence="1">
    <location>
        <begin position="176"/>
        <end position="404"/>
    </location>
</feature>
<dbReference type="InterPro" id="IPR032876">
    <property type="entry name" value="J_dom"/>
</dbReference>